<comment type="caution">
    <text evidence="2">The sequence shown here is derived from an EMBL/GenBank/DDBJ whole genome shotgun (WGS) entry which is preliminary data.</text>
</comment>
<dbReference type="PANTHER" id="PTHR34512:SF30">
    <property type="entry name" value="OUTER MEMBRANE PROTEIN ASSEMBLY FACTOR BAMB"/>
    <property type="match status" value="1"/>
</dbReference>
<dbReference type="InterPro" id="IPR011047">
    <property type="entry name" value="Quinoprotein_ADH-like_sf"/>
</dbReference>
<dbReference type="PANTHER" id="PTHR34512">
    <property type="entry name" value="CELL SURFACE PROTEIN"/>
    <property type="match status" value="1"/>
</dbReference>
<evidence type="ECO:0000313" key="3">
    <source>
        <dbReference type="Proteomes" id="UP000581206"/>
    </source>
</evidence>
<dbReference type="Gene3D" id="2.40.128.630">
    <property type="match status" value="1"/>
</dbReference>
<dbReference type="InterPro" id="IPR002372">
    <property type="entry name" value="PQQ_rpt_dom"/>
</dbReference>
<dbReference type="InterPro" id="IPR015943">
    <property type="entry name" value="WD40/YVTN_repeat-like_dom_sf"/>
</dbReference>
<dbReference type="RefSeq" id="WP_168630053.1">
    <property type="nucleotide sequence ID" value="NZ_BONL01000001.1"/>
</dbReference>
<dbReference type="SUPFAM" id="SSF50998">
    <property type="entry name" value="Quinoprotein alcohol dehydrogenase-like"/>
    <property type="match status" value="1"/>
</dbReference>
<dbReference type="InterPro" id="IPR018391">
    <property type="entry name" value="PQQ_b-propeller_rpt"/>
</dbReference>
<proteinExistence type="predicted"/>
<dbReference type="AlphaFoldDB" id="A0A7X6KVS9"/>
<name>A0A7X6KVS9_9CELL</name>
<dbReference type="Proteomes" id="UP000581206">
    <property type="component" value="Unassembled WGS sequence"/>
</dbReference>
<evidence type="ECO:0000313" key="2">
    <source>
        <dbReference type="EMBL" id="NKY22918.1"/>
    </source>
</evidence>
<dbReference type="Pfam" id="PF13360">
    <property type="entry name" value="PQQ_2"/>
    <property type="match status" value="1"/>
</dbReference>
<organism evidence="2 3">
    <name type="scientific">Cellulomonas denverensis</name>
    <dbReference type="NCBI Taxonomy" id="264297"/>
    <lineage>
        <taxon>Bacteria</taxon>
        <taxon>Bacillati</taxon>
        <taxon>Actinomycetota</taxon>
        <taxon>Actinomycetes</taxon>
        <taxon>Micrococcales</taxon>
        <taxon>Cellulomonadaceae</taxon>
        <taxon>Cellulomonas</taxon>
    </lineage>
</organism>
<reference evidence="2 3" key="1">
    <citation type="submission" date="2020-04" db="EMBL/GenBank/DDBJ databases">
        <title>MicrobeNet Type strains.</title>
        <authorList>
            <person name="Nicholson A.C."/>
        </authorList>
    </citation>
    <scope>NUCLEOTIDE SEQUENCE [LARGE SCALE GENOMIC DNA]</scope>
    <source>
        <strain evidence="2 3">ATCC BAA-788</strain>
    </source>
</reference>
<protein>
    <submittedName>
        <fullName evidence="2">PQQ-binding-like beta-propeller repeat protein</fullName>
    </submittedName>
</protein>
<dbReference type="EMBL" id="JAAXOX010000004">
    <property type="protein sequence ID" value="NKY22918.1"/>
    <property type="molecule type" value="Genomic_DNA"/>
</dbReference>
<feature type="domain" description="Pyrrolo-quinoline quinone repeat" evidence="1">
    <location>
        <begin position="341"/>
        <end position="445"/>
    </location>
</feature>
<sequence>MTRGRMDEVELVEDDWVTGREPAPAVRPPRGPLPWRRIARRWWPAPVVLAAVLVLADLGTGSVEQRDYQRLQAVPGVIRPIGPDVRVGGPGPRLTTLDPGQEVGGVLISRLWDASGIGVFVTGTDPETGDQLWRTDLPLGTPHSGEFAQAECWGDRGELVCWGSLAHQDPDNWWLRWGRTTLLRIDPATGEIRAATPLAPGSAAAGADGLLVTATDQGDGLTVEATGPGGTELWSVSVEPWDLPDITATDRLAVTVGAELIAVSAPDGTWLIDRTDGREVGQGARPLPTRAGGFWLQRAGRLWLIDDAGRQVDLGTGTVLPLGVDDGSAPDVEFITHEFAQELQAVDAGSGDLLWATEHNGWQPYSSILVGGVLYGSTSDTLHAIDARTGATLWDADVVAYNSWSAQPVTDGRQLLLLAREDSEPVLVALDLRTGERLWSAPMPADAELLVAQRHQLFVLRADRLAPVT</sequence>
<keyword evidence="3" id="KW-1185">Reference proteome</keyword>
<dbReference type="Gene3D" id="2.130.10.10">
    <property type="entry name" value="YVTN repeat-like/Quinoprotein amine dehydrogenase"/>
    <property type="match status" value="1"/>
</dbReference>
<dbReference type="SMART" id="SM00564">
    <property type="entry name" value="PQQ"/>
    <property type="match status" value="2"/>
</dbReference>
<gene>
    <name evidence="2" type="ORF">HGA03_09610</name>
</gene>
<accession>A0A7X6KVS9</accession>
<evidence type="ECO:0000259" key="1">
    <source>
        <dbReference type="Pfam" id="PF13360"/>
    </source>
</evidence>